<dbReference type="AlphaFoldDB" id="A0AAP0JWZ2"/>
<evidence type="ECO:0000313" key="3">
    <source>
        <dbReference type="Proteomes" id="UP001419268"/>
    </source>
</evidence>
<organism evidence="2 3">
    <name type="scientific">Stephania cephalantha</name>
    <dbReference type="NCBI Taxonomy" id="152367"/>
    <lineage>
        <taxon>Eukaryota</taxon>
        <taxon>Viridiplantae</taxon>
        <taxon>Streptophyta</taxon>
        <taxon>Embryophyta</taxon>
        <taxon>Tracheophyta</taxon>
        <taxon>Spermatophyta</taxon>
        <taxon>Magnoliopsida</taxon>
        <taxon>Ranunculales</taxon>
        <taxon>Menispermaceae</taxon>
        <taxon>Menispermoideae</taxon>
        <taxon>Cissampelideae</taxon>
        <taxon>Stephania</taxon>
    </lineage>
</organism>
<protein>
    <submittedName>
        <fullName evidence="2">Uncharacterized protein</fullName>
    </submittedName>
</protein>
<dbReference type="Pfam" id="PF08284">
    <property type="entry name" value="RVP_2"/>
    <property type="match status" value="1"/>
</dbReference>
<dbReference type="Proteomes" id="UP001419268">
    <property type="component" value="Unassembled WGS sequence"/>
</dbReference>
<feature type="transmembrane region" description="Helical" evidence="1">
    <location>
        <begin position="49"/>
        <end position="66"/>
    </location>
</feature>
<reference evidence="2 3" key="1">
    <citation type="submission" date="2024-01" db="EMBL/GenBank/DDBJ databases">
        <title>Genome assemblies of Stephania.</title>
        <authorList>
            <person name="Yang L."/>
        </authorList>
    </citation>
    <scope>NUCLEOTIDE SEQUENCE [LARGE SCALE GENOMIC DNA]</scope>
    <source>
        <strain evidence="2">JXDWG</strain>
        <tissue evidence="2">Leaf</tissue>
    </source>
</reference>
<gene>
    <name evidence="2" type="ORF">Scep_010158</name>
</gene>
<dbReference type="EMBL" id="JBBNAG010000004">
    <property type="protein sequence ID" value="KAK9140477.1"/>
    <property type="molecule type" value="Genomic_DNA"/>
</dbReference>
<dbReference type="Gene3D" id="2.40.70.10">
    <property type="entry name" value="Acid Proteases"/>
    <property type="match status" value="1"/>
</dbReference>
<name>A0AAP0JWZ2_9MAGN</name>
<keyword evidence="1" id="KW-0472">Membrane</keyword>
<keyword evidence="1" id="KW-1133">Transmembrane helix</keyword>
<sequence length="79" mass="9281">MCENFVVEISGHEMVIDLRVLELLEFDVLLRMDWLVVYQAQLDCFQKTIFFYIMGCTMLTFIRTLCKLPLTRGRLATGK</sequence>
<dbReference type="InterPro" id="IPR021109">
    <property type="entry name" value="Peptidase_aspartic_dom_sf"/>
</dbReference>
<keyword evidence="1" id="KW-0812">Transmembrane</keyword>
<evidence type="ECO:0000256" key="1">
    <source>
        <dbReference type="SAM" id="Phobius"/>
    </source>
</evidence>
<evidence type="ECO:0000313" key="2">
    <source>
        <dbReference type="EMBL" id="KAK9140477.1"/>
    </source>
</evidence>
<proteinExistence type="predicted"/>
<comment type="caution">
    <text evidence="2">The sequence shown here is derived from an EMBL/GenBank/DDBJ whole genome shotgun (WGS) entry which is preliminary data.</text>
</comment>
<accession>A0AAP0JWZ2</accession>
<keyword evidence="3" id="KW-1185">Reference proteome</keyword>